<evidence type="ECO:0000313" key="3">
    <source>
        <dbReference type="Proteomes" id="UP001153365"/>
    </source>
</evidence>
<keyword evidence="3" id="KW-1185">Reference proteome</keyword>
<proteinExistence type="predicted"/>
<dbReference type="EMBL" id="CALTRL010001064">
    <property type="protein sequence ID" value="CAH7670758.1"/>
    <property type="molecule type" value="Genomic_DNA"/>
</dbReference>
<organism evidence="2 3">
    <name type="scientific">Phakopsora pachyrhizi</name>
    <name type="common">Asian soybean rust disease fungus</name>
    <dbReference type="NCBI Taxonomy" id="170000"/>
    <lineage>
        <taxon>Eukaryota</taxon>
        <taxon>Fungi</taxon>
        <taxon>Dikarya</taxon>
        <taxon>Basidiomycota</taxon>
        <taxon>Pucciniomycotina</taxon>
        <taxon>Pucciniomycetes</taxon>
        <taxon>Pucciniales</taxon>
        <taxon>Phakopsoraceae</taxon>
        <taxon>Phakopsora</taxon>
    </lineage>
</organism>
<comment type="caution">
    <text evidence="2">The sequence shown here is derived from an EMBL/GenBank/DDBJ whole genome shotgun (WGS) entry which is preliminary data.</text>
</comment>
<evidence type="ECO:0000256" key="1">
    <source>
        <dbReference type="SAM" id="MobiDB-lite"/>
    </source>
</evidence>
<gene>
    <name evidence="2" type="ORF">PPACK8108_LOCUS5493</name>
</gene>
<sequence>MRIFCANFERAIQYCTKKDQLNCNLRCSRKCHWKILQEQIYSPAYPSVIGLLSPTEEIPNLLEMLFNLITDLEQQFSEFSEAVTELFDRLYSDKSQDSLLRNQSNEIVDFLQVISWIGSGCSRLNKRFKQPADVLEFYNSLMDLQKKHDQCNSEEFDEKDRYSPKKVSGSNGWGGL</sequence>
<feature type="region of interest" description="Disordered" evidence="1">
    <location>
        <begin position="152"/>
        <end position="176"/>
    </location>
</feature>
<evidence type="ECO:0000313" key="2">
    <source>
        <dbReference type="EMBL" id="CAH7670758.1"/>
    </source>
</evidence>
<name>A0AAV0ART0_PHAPC</name>
<dbReference type="AlphaFoldDB" id="A0AAV0ART0"/>
<protein>
    <submittedName>
        <fullName evidence="2">Uncharacterized protein</fullName>
    </submittedName>
</protein>
<accession>A0AAV0ART0</accession>
<reference evidence="2" key="1">
    <citation type="submission" date="2022-06" db="EMBL/GenBank/DDBJ databases">
        <authorList>
            <consortium name="SYNGENTA / RWTH Aachen University"/>
        </authorList>
    </citation>
    <scope>NUCLEOTIDE SEQUENCE</scope>
</reference>
<dbReference type="Proteomes" id="UP001153365">
    <property type="component" value="Unassembled WGS sequence"/>
</dbReference>